<evidence type="ECO:0000313" key="3">
    <source>
        <dbReference type="EMBL" id="WOO83013.1"/>
    </source>
</evidence>
<dbReference type="AlphaFoldDB" id="A0AAF0YA77"/>
<sequence>MRTQFLVISALAAFAAAQSTSDLPFCEDATGTISGTGSAHPAATTASAPLAGSGSASHAPTPSAATTSKPSAGDAVTAPHFIVLAGAVVGGAWLAL</sequence>
<keyword evidence="4" id="KW-1185">Reference proteome</keyword>
<keyword evidence="2" id="KW-0732">Signal</keyword>
<dbReference type="RefSeq" id="XP_062629045.1">
    <property type="nucleotide sequence ID" value="XM_062773061.1"/>
</dbReference>
<dbReference type="GeneID" id="87809715"/>
<feature type="chain" id="PRO_5042058573" evidence="2">
    <location>
        <begin position="18"/>
        <end position="96"/>
    </location>
</feature>
<evidence type="ECO:0000256" key="2">
    <source>
        <dbReference type="SAM" id="SignalP"/>
    </source>
</evidence>
<organism evidence="3 4">
    <name type="scientific">Vanrija pseudolonga</name>
    <dbReference type="NCBI Taxonomy" id="143232"/>
    <lineage>
        <taxon>Eukaryota</taxon>
        <taxon>Fungi</taxon>
        <taxon>Dikarya</taxon>
        <taxon>Basidiomycota</taxon>
        <taxon>Agaricomycotina</taxon>
        <taxon>Tremellomycetes</taxon>
        <taxon>Trichosporonales</taxon>
        <taxon>Trichosporonaceae</taxon>
        <taxon>Vanrija</taxon>
    </lineage>
</organism>
<evidence type="ECO:0000256" key="1">
    <source>
        <dbReference type="SAM" id="MobiDB-lite"/>
    </source>
</evidence>
<dbReference type="Proteomes" id="UP000827549">
    <property type="component" value="Chromosome 4"/>
</dbReference>
<accession>A0AAF0YA77</accession>
<feature type="compositionally biased region" description="Low complexity" evidence="1">
    <location>
        <begin position="35"/>
        <end position="73"/>
    </location>
</feature>
<gene>
    <name evidence="3" type="ORF">LOC62_04G006493</name>
</gene>
<reference evidence="3" key="1">
    <citation type="submission" date="2023-10" db="EMBL/GenBank/DDBJ databases">
        <authorList>
            <person name="Noh H."/>
        </authorList>
    </citation>
    <scope>NUCLEOTIDE SEQUENCE</scope>
    <source>
        <strain evidence="3">DUCC4014</strain>
    </source>
</reference>
<evidence type="ECO:0000313" key="4">
    <source>
        <dbReference type="Proteomes" id="UP000827549"/>
    </source>
</evidence>
<name>A0AAF0YA77_9TREE</name>
<proteinExistence type="predicted"/>
<feature type="signal peptide" evidence="2">
    <location>
        <begin position="1"/>
        <end position="17"/>
    </location>
</feature>
<dbReference type="EMBL" id="CP086717">
    <property type="protein sequence ID" value="WOO83013.1"/>
    <property type="molecule type" value="Genomic_DNA"/>
</dbReference>
<feature type="region of interest" description="Disordered" evidence="1">
    <location>
        <begin position="34"/>
        <end position="73"/>
    </location>
</feature>
<protein>
    <submittedName>
        <fullName evidence="3">Uncharacterized protein</fullName>
    </submittedName>
</protein>